<evidence type="ECO:0000256" key="12">
    <source>
        <dbReference type="ARBA" id="ARBA00023180"/>
    </source>
</evidence>
<evidence type="ECO:0000256" key="2">
    <source>
        <dbReference type="ARBA" id="ARBA00004488"/>
    </source>
</evidence>
<evidence type="ECO:0000256" key="11">
    <source>
        <dbReference type="ARBA" id="ARBA00023170"/>
    </source>
</evidence>
<evidence type="ECO:0000256" key="5">
    <source>
        <dbReference type="ARBA" id="ARBA00022692"/>
    </source>
</evidence>
<keyword evidence="19" id="KW-0732">Signal</keyword>
<dbReference type="FunFam" id="3.30.60.270:FF:000005">
    <property type="entry name" value="Sortilin"/>
    <property type="match status" value="2"/>
</dbReference>
<dbReference type="Gene3D" id="2.10.70.80">
    <property type="match status" value="2"/>
</dbReference>
<feature type="region of interest" description="Disordered" evidence="17">
    <location>
        <begin position="1458"/>
        <end position="1479"/>
    </location>
</feature>
<evidence type="ECO:0000256" key="1">
    <source>
        <dbReference type="ARBA" id="ARBA00004166"/>
    </source>
</evidence>
<dbReference type="EMBL" id="JH767557">
    <property type="protein sequence ID" value="EON61863.1"/>
    <property type="molecule type" value="Genomic_DNA"/>
</dbReference>
<dbReference type="HOGENOM" id="CLU_000700_0_0_1"/>
<evidence type="ECO:0000256" key="9">
    <source>
        <dbReference type="ARBA" id="ARBA00023034"/>
    </source>
</evidence>
<evidence type="ECO:0000256" key="10">
    <source>
        <dbReference type="ARBA" id="ARBA00023136"/>
    </source>
</evidence>
<name>R7YIZ8_CONA1</name>
<dbReference type="Gene3D" id="3.30.60.270">
    <property type="match status" value="2"/>
</dbReference>
<evidence type="ECO:0000256" key="19">
    <source>
        <dbReference type="SAM" id="SignalP"/>
    </source>
</evidence>
<comment type="subcellular location">
    <subcellularLocation>
        <location evidence="1">Golgi apparatus</location>
        <location evidence="1">trans-Golgi network membrane</location>
        <topology evidence="1">Multi-pass membrane protein</topology>
    </subcellularLocation>
    <subcellularLocation>
        <location evidence="2">Prevacuolar compartment membrane</location>
        <topology evidence="2">Multi-pass membrane protein</topology>
    </subcellularLocation>
</comment>
<evidence type="ECO:0000256" key="14">
    <source>
        <dbReference type="ARBA" id="ARBA00031250"/>
    </source>
</evidence>
<feature type="transmembrane region" description="Helical" evidence="18">
    <location>
        <begin position="1357"/>
        <end position="1378"/>
    </location>
</feature>
<dbReference type="GO" id="GO:0006896">
    <property type="term" value="P:Golgi to vacuole transport"/>
    <property type="evidence" value="ECO:0007669"/>
    <property type="project" value="TreeGrafter"/>
</dbReference>
<dbReference type="GO" id="GO:0006623">
    <property type="term" value="P:protein targeting to vacuole"/>
    <property type="evidence" value="ECO:0007669"/>
    <property type="project" value="TreeGrafter"/>
</dbReference>
<gene>
    <name evidence="21" type="ORF">W97_01081</name>
</gene>
<keyword evidence="10 18" id="KW-0472">Membrane</keyword>
<keyword evidence="9" id="KW-0333">Golgi apparatus</keyword>
<keyword evidence="7" id="KW-0653">Protein transport</keyword>
<keyword evidence="4" id="KW-0813">Transport</keyword>
<evidence type="ECO:0000313" key="22">
    <source>
        <dbReference type="Proteomes" id="UP000016924"/>
    </source>
</evidence>
<keyword evidence="12" id="KW-0325">Glycoprotein</keyword>
<evidence type="ECO:0000256" key="17">
    <source>
        <dbReference type="SAM" id="MobiDB-lite"/>
    </source>
</evidence>
<dbReference type="GO" id="GO:0006895">
    <property type="term" value="P:Golgi to endosome transport"/>
    <property type="evidence" value="ECO:0007669"/>
    <property type="project" value="TreeGrafter"/>
</dbReference>
<evidence type="ECO:0000256" key="18">
    <source>
        <dbReference type="SAM" id="Phobius"/>
    </source>
</evidence>
<dbReference type="InterPro" id="IPR006581">
    <property type="entry name" value="VPS10"/>
</dbReference>
<evidence type="ECO:0000259" key="20">
    <source>
        <dbReference type="SMART" id="SM00602"/>
    </source>
</evidence>
<dbReference type="InterPro" id="IPR031777">
    <property type="entry name" value="Sortilin_C"/>
</dbReference>
<dbReference type="CDD" id="cd15482">
    <property type="entry name" value="Sialidase_non-viral"/>
    <property type="match status" value="1"/>
</dbReference>
<organism evidence="21 22">
    <name type="scientific">Coniosporium apollinis (strain CBS 100218)</name>
    <name type="common">Rock-inhabiting black yeast</name>
    <dbReference type="NCBI Taxonomy" id="1168221"/>
    <lineage>
        <taxon>Eukaryota</taxon>
        <taxon>Fungi</taxon>
        <taxon>Dikarya</taxon>
        <taxon>Ascomycota</taxon>
        <taxon>Pezizomycotina</taxon>
        <taxon>Dothideomycetes</taxon>
        <taxon>Dothideomycetes incertae sedis</taxon>
        <taxon>Coniosporium</taxon>
    </lineage>
</organism>
<dbReference type="InterPro" id="IPR050310">
    <property type="entry name" value="VPS10-sortilin"/>
</dbReference>
<keyword evidence="11" id="KW-0675">Receptor</keyword>
<evidence type="ECO:0000256" key="3">
    <source>
        <dbReference type="ARBA" id="ARBA00015369"/>
    </source>
</evidence>
<proteinExistence type="predicted"/>
<dbReference type="GO" id="GO:0016020">
    <property type="term" value="C:membrane"/>
    <property type="evidence" value="ECO:0007669"/>
    <property type="project" value="InterPro"/>
</dbReference>
<accession>R7YIZ8</accession>
<dbReference type="Gene3D" id="2.130.10.10">
    <property type="entry name" value="YVTN repeat-like/Quinoprotein amine dehydrogenase"/>
    <property type="match status" value="2"/>
</dbReference>
<protein>
    <recommendedName>
        <fullName evidence="3">Vacuolar protein sorting/targeting protein 10</fullName>
    </recommendedName>
    <alternativeName>
        <fullName evidence="15">Carboxypeptidase Y receptor</fullName>
    </alternativeName>
    <alternativeName>
        <fullName evidence="14 16">Sortilin VPS10</fullName>
    </alternativeName>
</protein>
<dbReference type="PANTHER" id="PTHR12106">
    <property type="entry name" value="SORTILIN RELATED"/>
    <property type="match status" value="1"/>
</dbReference>
<feature type="compositionally biased region" description="Acidic residues" evidence="17">
    <location>
        <begin position="1464"/>
        <end position="1479"/>
    </location>
</feature>
<feature type="chain" id="PRO_5004460930" description="Vacuolar protein sorting/targeting protein 10" evidence="19">
    <location>
        <begin position="21"/>
        <end position="1479"/>
    </location>
</feature>
<dbReference type="OrthoDB" id="443634at2759"/>
<comment type="function">
    <text evidence="13">Functions as a sorting receptor in the Golgi compartment required for the intracellular sorting and delivery of soluble vacuolar proteins, like carboxypeptidase Y (CPY) and proteinase A. Executes multiple rounds of sorting by cycling between the late Golgi and a prevacuolar endosome-like compartment.</text>
</comment>
<evidence type="ECO:0000256" key="13">
    <source>
        <dbReference type="ARBA" id="ARBA00025569"/>
    </source>
</evidence>
<keyword evidence="5 18" id="KW-0812">Transmembrane</keyword>
<dbReference type="GeneID" id="19898392"/>
<keyword evidence="6" id="KW-0677">Repeat</keyword>
<dbReference type="eggNOG" id="KOG3511">
    <property type="taxonomic scope" value="Eukaryota"/>
</dbReference>
<evidence type="ECO:0000313" key="21">
    <source>
        <dbReference type="EMBL" id="EON61863.1"/>
    </source>
</evidence>
<evidence type="ECO:0000256" key="4">
    <source>
        <dbReference type="ARBA" id="ARBA00022448"/>
    </source>
</evidence>
<reference evidence="22" key="1">
    <citation type="submission" date="2012-06" db="EMBL/GenBank/DDBJ databases">
        <title>The genome sequence of Coniosporium apollinis CBS 100218.</title>
        <authorList>
            <consortium name="The Broad Institute Genome Sequencing Platform"/>
            <person name="Cuomo C."/>
            <person name="Gorbushina A."/>
            <person name="Noack S."/>
            <person name="Walker B."/>
            <person name="Young S.K."/>
            <person name="Zeng Q."/>
            <person name="Gargeya S."/>
            <person name="Fitzgerald M."/>
            <person name="Haas B."/>
            <person name="Abouelleil A."/>
            <person name="Alvarado L."/>
            <person name="Arachchi H.M."/>
            <person name="Berlin A.M."/>
            <person name="Chapman S.B."/>
            <person name="Goldberg J."/>
            <person name="Griggs A."/>
            <person name="Gujja S."/>
            <person name="Hansen M."/>
            <person name="Howarth C."/>
            <person name="Imamovic A."/>
            <person name="Larimer J."/>
            <person name="McCowan C."/>
            <person name="Montmayeur A."/>
            <person name="Murphy C."/>
            <person name="Neiman D."/>
            <person name="Pearson M."/>
            <person name="Priest M."/>
            <person name="Roberts A."/>
            <person name="Saif S."/>
            <person name="Shea T."/>
            <person name="Sisk P."/>
            <person name="Sykes S."/>
            <person name="Wortman J."/>
            <person name="Nusbaum C."/>
            <person name="Birren B."/>
        </authorList>
    </citation>
    <scope>NUCLEOTIDE SEQUENCE [LARGE SCALE GENOMIC DNA]</scope>
    <source>
        <strain evidence="22">CBS 100218</strain>
    </source>
</reference>
<dbReference type="InterPro" id="IPR031778">
    <property type="entry name" value="Sortilin_N"/>
</dbReference>
<dbReference type="STRING" id="1168221.R7YIZ8"/>
<dbReference type="Pfam" id="PF15902">
    <property type="entry name" value="Sortilin-Vps10"/>
    <property type="match status" value="2"/>
</dbReference>
<dbReference type="InterPro" id="IPR015943">
    <property type="entry name" value="WD40/YVTN_repeat-like_dom_sf"/>
</dbReference>
<dbReference type="OMA" id="ATMSEFI"/>
<keyword evidence="8 18" id="KW-1133">Transmembrane helix</keyword>
<dbReference type="PANTHER" id="PTHR12106:SF27">
    <property type="entry name" value="SORTILIN-RELATED RECEPTOR"/>
    <property type="match status" value="1"/>
</dbReference>
<dbReference type="SUPFAM" id="SSF110296">
    <property type="entry name" value="Oligoxyloglucan reducing end-specific cellobiohydrolase"/>
    <property type="match status" value="2"/>
</dbReference>
<dbReference type="Proteomes" id="UP000016924">
    <property type="component" value="Unassembled WGS sequence"/>
</dbReference>
<sequence length="1479" mass="166061">MKLLRSVLLPALLLVAASIAKKDAPAVTSHKFETQPGNLFYFDDSDVVLVTEFDRGVVWRSTDSGAEWSVIEDIPQGEPYAVLKHPFNGKLAVALGRKKRHWITKDQGKSWKEFKTDASPKNDPFSLPISFHADDPDKILFHGGDECDFYTCIGTTWYTKDGFDTMYKLTDKRKMCAWAKGTDSFSTGDATSDANRILCIVEGKYSHRTSDFRLLLTDDYFKDNQAVEPELAGDRVVAGLVNMAAVKGYLVAAAKSEGTDELALYVTDDTKTWHKAEFGQKLEQDAYTVLESTNYSIQVDVMTNKYAAIGELYTSNSNGTYFTRNIRNTNRNEAGFVDFEKMTNIQGIVLINIVSNADKVKDSWFVEKEVQSRISFDDGRTFQALKAGDEDLHLHSVTDQRNVGRVFSSPAPGIVMGVGNTGKYLKPYSEGDLYVSDDAGVTWKRALKEAHKYEIGDKGAVLVAVYDEGHTEGFSYSLDHGGKWEQVSLDDKIRAHELTTVPDSTSLKFIMIATKGKGKSTEYHIYSINFEEMHARKCEKDDFEMWPARVDKNGKKTCIMGRTQSYRRRKADKDCFVEADFQDPVPEWEICECTKEDFECDYNFKAEWDDSNKKCVPAVPVPAPEGECKKPEDTFKGPSGWRLIPGNQCKKADVKLDEPVERRCGDTKHTPATGQIVTKITEFKTGGFEEYWYLERKDSQDGTDETVVMLTTDRVAHISHDHGKTWKKAEVDDDKVSAIYPNPYQSDDIYFITPTKRIWYSKERALNKLHSFNAPEPPNADQQVLQFHPTQKDWLIFAGAQDCKASSGTCHAVSYASTKGGEDSSWKTLLKFTTKCQFMWRDRRQGSDKLVYCQQYQDEDTSKPKQLISSEDWFEHKHVELQDVVNFATMAEYVVVAQRTEDRKWLKVQASVDGKTFAHAHFPHGFQVEHSQAYTVLDSSTHAVFLHVTINGVKDQEYGTIIKSNSNGTSYVLSANFVNRDKDGYVDFEKMLGLEGVALINVVDNVKDVETKGAAKQLKSIITHNDGADWDYIPRPDKDNEGKDYPCAGAGKEKCSLHLHGYTERKDVRNGFSSPTAVGLMMAVGNVGATLGQRKEGNTYITRDGGITWLEVMKGTFMWEYGDQGSVIVIVQEEVPTNIVYYTLDEGDHWTEHQFSEQKMQIAAISTVPSDNSLNFLLWGKDTSSSANLVTINLDFSGLKERSKQCHLDEKNPEAPDSDYYLWEPRHPKQKDNCLFGHVSQYHRKKLESQCRNDRNPIAKLHNIKKNCECTREDFECDYNYQRANEGSCVLVHGLEPANPERICKEKPDLVEYYDTTGYRRIPITTCIGGLEMDVSTPHPCPGHEEEFTEKRGLSGLGLFFAIIIPFAAAAGIGWYVYRNWDGKFGQIRLGDAAPSFDSGSAWVRWPVAAVAGVVAVVGAIPLLVGSLWRSVKGRVGGAGGYGGRTYTSRSSFATGRGDYAVVDPDEGELLGEDSDEEA</sequence>
<dbReference type="GO" id="GO:0005829">
    <property type="term" value="C:cytosol"/>
    <property type="evidence" value="ECO:0007669"/>
    <property type="project" value="GOC"/>
</dbReference>
<keyword evidence="22" id="KW-1185">Reference proteome</keyword>
<dbReference type="SMART" id="SM00602">
    <property type="entry name" value="VPS10"/>
    <property type="match status" value="2"/>
</dbReference>
<dbReference type="Pfam" id="PF15901">
    <property type="entry name" value="Sortilin_C"/>
    <property type="match status" value="2"/>
</dbReference>
<feature type="signal peptide" evidence="19">
    <location>
        <begin position="1"/>
        <end position="20"/>
    </location>
</feature>
<dbReference type="RefSeq" id="XP_007777180.1">
    <property type="nucleotide sequence ID" value="XM_007778990.1"/>
</dbReference>
<dbReference type="GO" id="GO:0005794">
    <property type="term" value="C:Golgi apparatus"/>
    <property type="evidence" value="ECO:0007669"/>
    <property type="project" value="UniProtKB-SubCell"/>
</dbReference>
<feature type="domain" description="VPS10" evidence="20">
    <location>
        <begin position="47"/>
        <end position="669"/>
    </location>
</feature>
<evidence type="ECO:0000256" key="16">
    <source>
        <dbReference type="ARBA" id="ARBA00031902"/>
    </source>
</evidence>
<evidence type="ECO:0000256" key="15">
    <source>
        <dbReference type="ARBA" id="ARBA00031354"/>
    </source>
</evidence>
<feature type="domain" description="VPS10" evidence="20">
    <location>
        <begin position="705"/>
        <end position="1346"/>
    </location>
</feature>
<evidence type="ECO:0000256" key="6">
    <source>
        <dbReference type="ARBA" id="ARBA00022737"/>
    </source>
</evidence>
<evidence type="ECO:0000256" key="8">
    <source>
        <dbReference type="ARBA" id="ARBA00022989"/>
    </source>
</evidence>
<evidence type="ECO:0000256" key="7">
    <source>
        <dbReference type="ARBA" id="ARBA00022927"/>
    </source>
</evidence>
<feature type="transmembrane region" description="Helical" evidence="18">
    <location>
        <begin position="1406"/>
        <end position="1425"/>
    </location>
</feature>